<dbReference type="EMBL" id="GBRH01230578">
    <property type="protein sequence ID" value="JAD67317.1"/>
    <property type="molecule type" value="Transcribed_RNA"/>
</dbReference>
<name>A0A0A9C715_ARUDO</name>
<protein>
    <submittedName>
        <fullName evidence="1">Uncharacterized protein</fullName>
    </submittedName>
</protein>
<reference evidence="1" key="1">
    <citation type="submission" date="2014-09" db="EMBL/GenBank/DDBJ databases">
        <authorList>
            <person name="Magalhaes I.L.F."/>
            <person name="Oliveira U."/>
            <person name="Santos F.R."/>
            <person name="Vidigal T.H.D.A."/>
            <person name="Brescovit A.D."/>
            <person name="Santos A.J."/>
        </authorList>
    </citation>
    <scope>NUCLEOTIDE SEQUENCE</scope>
    <source>
        <tissue evidence="1">Shoot tissue taken approximately 20 cm above the soil surface</tissue>
    </source>
</reference>
<reference evidence="1" key="2">
    <citation type="journal article" date="2015" name="Data Brief">
        <title>Shoot transcriptome of the giant reed, Arundo donax.</title>
        <authorList>
            <person name="Barrero R.A."/>
            <person name="Guerrero F.D."/>
            <person name="Moolhuijzen P."/>
            <person name="Goolsby J.A."/>
            <person name="Tidwell J."/>
            <person name="Bellgard S.E."/>
            <person name="Bellgard M.I."/>
        </authorList>
    </citation>
    <scope>NUCLEOTIDE SEQUENCE</scope>
    <source>
        <tissue evidence="1">Shoot tissue taken approximately 20 cm above the soil surface</tissue>
    </source>
</reference>
<proteinExistence type="predicted"/>
<sequence>MQARQEPSSPVGLGQQAHWALFPWMPIEGP</sequence>
<organism evidence="1">
    <name type="scientific">Arundo donax</name>
    <name type="common">Giant reed</name>
    <name type="synonym">Donax arundinaceus</name>
    <dbReference type="NCBI Taxonomy" id="35708"/>
    <lineage>
        <taxon>Eukaryota</taxon>
        <taxon>Viridiplantae</taxon>
        <taxon>Streptophyta</taxon>
        <taxon>Embryophyta</taxon>
        <taxon>Tracheophyta</taxon>
        <taxon>Spermatophyta</taxon>
        <taxon>Magnoliopsida</taxon>
        <taxon>Liliopsida</taxon>
        <taxon>Poales</taxon>
        <taxon>Poaceae</taxon>
        <taxon>PACMAD clade</taxon>
        <taxon>Arundinoideae</taxon>
        <taxon>Arundineae</taxon>
        <taxon>Arundo</taxon>
    </lineage>
</organism>
<evidence type="ECO:0000313" key="1">
    <source>
        <dbReference type="EMBL" id="JAD67317.1"/>
    </source>
</evidence>
<dbReference type="AlphaFoldDB" id="A0A0A9C715"/>
<accession>A0A0A9C715</accession>